<dbReference type="EMBL" id="FOAF01000008">
    <property type="protein sequence ID" value="SEM16732.1"/>
    <property type="molecule type" value="Genomic_DNA"/>
</dbReference>
<evidence type="ECO:0000259" key="1">
    <source>
        <dbReference type="SMART" id="SM00782"/>
    </source>
</evidence>
<dbReference type="InterPro" id="IPR013988">
    <property type="entry name" value="YjdM_C"/>
</dbReference>
<dbReference type="Gene3D" id="2.30.30.40">
    <property type="entry name" value="SH3 Domains"/>
    <property type="match status" value="1"/>
</dbReference>
<keyword evidence="3" id="KW-1185">Reference proteome</keyword>
<evidence type="ECO:0000313" key="2">
    <source>
        <dbReference type="EMBL" id="SEM16732.1"/>
    </source>
</evidence>
<accession>A0A1H7W573</accession>
<dbReference type="Pfam" id="PF03831">
    <property type="entry name" value="YjdM"/>
    <property type="match status" value="1"/>
</dbReference>
<dbReference type="GO" id="GO:0016787">
    <property type="term" value="F:hydrolase activity"/>
    <property type="evidence" value="ECO:0007669"/>
    <property type="project" value="UniProtKB-KW"/>
</dbReference>
<dbReference type="SMART" id="SM00782">
    <property type="entry name" value="PhnA_Zn_Ribbon"/>
    <property type="match status" value="1"/>
</dbReference>
<reference evidence="3" key="1">
    <citation type="submission" date="2016-10" db="EMBL/GenBank/DDBJ databases">
        <authorList>
            <person name="Varghese N."/>
            <person name="Submissions S."/>
        </authorList>
    </citation>
    <scope>NUCLEOTIDE SEQUENCE [LARGE SCALE GENOMIC DNA]</scope>
    <source>
        <strain evidence="3">DSM 18733</strain>
    </source>
</reference>
<evidence type="ECO:0000313" key="3">
    <source>
        <dbReference type="Proteomes" id="UP000199421"/>
    </source>
</evidence>
<dbReference type="Proteomes" id="UP000199421">
    <property type="component" value="Unassembled WGS sequence"/>
</dbReference>
<dbReference type="RefSeq" id="WP_238383850.1">
    <property type="nucleotide sequence ID" value="NZ_FOAF01000008.1"/>
</dbReference>
<keyword evidence="2" id="KW-0378">Hydrolase</keyword>
<dbReference type="AlphaFoldDB" id="A0A1H7W573"/>
<name>A0A1H7W573_OLID1</name>
<dbReference type="PANTHER" id="PTHR30305">
    <property type="entry name" value="PROTEIN YJDM-RELATED"/>
    <property type="match status" value="1"/>
</dbReference>
<dbReference type="PANTHER" id="PTHR30305:SF3">
    <property type="entry name" value="PROTEIN YJDM"/>
    <property type="match status" value="1"/>
</dbReference>
<proteinExistence type="predicted"/>
<feature type="domain" description="PhnA protein N-terminal proteobacterial" evidence="1">
    <location>
        <begin position="4"/>
        <end position="50"/>
    </location>
</feature>
<protein>
    <submittedName>
        <fullName evidence="2">Phosphonoacetate hydrolase</fullName>
    </submittedName>
</protein>
<organism evidence="2 3">
    <name type="scientific">Olivibacter domesticus</name>
    <name type="common">Pseudosphingobacterium domesticum</name>
    <dbReference type="NCBI Taxonomy" id="407022"/>
    <lineage>
        <taxon>Bacteria</taxon>
        <taxon>Pseudomonadati</taxon>
        <taxon>Bacteroidota</taxon>
        <taxon>Sphingobacteriia</taxon>
        <taxon>Sphingobacteriales</taxon>
        <taxon>Sphingobacteriaceae</taxon>
        <taxon>Olivibacter</taxon>
    </lineage>
</organism>
<sequence length="192" mass="21791">MEEKLRDRSGNKCELCKSDTNLTVYTVPPTTGNYSDSDILICDRCLAQVDKKVELENNYWHFLSEIMWSEIPAIQVLSWRMLNRLQQESWAADNLDMLYLDEQTLEWAKATGDHENSAAVVLHKDSNGNLLQNGDSVVLIKSLDVKGSSLNAKLGTVVKNIKLVEDNAEQIEGRVEGQLIVILTKYLRKQHN</sequence>
<dbReference type="STRING" id="407022.SAMN05661044_04426"/>
<gene>
    <name evidence="2" type="ORF">SAMN05661044_04426</name>
</gene>
<dbReference type="SUPFAM" id="SSF82057">
    <property type="entry name" value="Prokaryotic SH3-related domain"/>
    <property type="match status" value="1"/>
</dbReference>
<dbReference type="InterPro" id="IPR013991">
    <property type="entry name" value="PhnaA_N_proteobac"/>
</dbReference>